<keyword evidence="2" id="KW-1133">Transmembrane helix</keyword>
<organism evidence="3 4">
    <name type="scientific">Compostibacter hankyongensis</name>
    <dbReference type="NCBI Taxonomy" id="1007089"/>
    <lineage>
        <taxon>Bacteria</taxon>
        <taxon>Pseudomonadati</taxon>
        <taxon>Bacteroidota</taxon>
        <taxon>Chitinophagia</taxon>
        <taxon>Chitinophagales</taxon>
        <taxon>Chitinophagaceae</taxon>
        <taxon>Compostibacter</taxon>
    </lineage>
</organism>
<feature type="transmembrane region" description="Helical" evidence="2">
    <location>
        <begin position="152"/>
        <end position="172"/>
    </location>
</feature>
<reference evidence="4" key="1">
    <citation type="journal article" date="2019" name="Int. J. Syst. Evol. Microbiol.">
        <title>The Global Catalogue of Microorganisms (GCM) 10K type strain sequencing project: providing services to taxonomists for standard genome sequencing and annotation.</title>
        <authorList>
            <consortium name="The Broad Institute Genomics Platform"/>
            <consortium name="The Broad Institute Genome Sequencing Center for Infectious Disease"/>
            <person name="Wu L."/>
            <person name="Ma J."/>
        </authorList>
    </citation>
    <scope>NUCLEOTIDE SEQUENCE [LARGE SCALE GENOMIC DNA]</scope>
    <source>
        <strain evidence="4">JCM 17664</strain>
    </source>
</reference>
<keyword evidence="2" id="KW-0812">Transmembrane</keyword>
<evidence type="ECO:0000256" key="2">
    <source>
        <dbReference type="SAM" id="Phobius"/>
    </source>
</evidence>
<accession>A0ABP8FP02</accession>
<evidence type="ECO:0000256" key="1">
    <source>
        <dbReference type="SAM" id="MobiDB-lite"/>
    </source>
</evidence>
<dbReference type="RefSeq" id="WP_344977858.1">
    <property type="nucleotide sequence ID" value="NZ_BAABFN010000002.1"/>
</dbReference>
<gene>
    <name evidence="3" type="ORF">GCM10023143_15120</name>
</gene>
<dbReference type="Proteomes" id="UP001501207">
    <property type="component" value="Unassembled WGS sequence"/>
</dbReference>
<proteinExistence type="predicted"/>
<dbReference type="EMBL" id="BAABFN010000002">
    <property type="protein sequence ID" value="GAA4308047.1"/>
    <property type="molecule type" value="Genomic_DNA"/>
</dbReference>
<evidence type="ECO:0000313" key="3">
    <source>
        <dbReference type="EMBL" id="GAA4308047.1"/>
    </source>
</evidence>
<feature type="region of interest" description="Disordered" evidence="1">
    <location>
        <begin position="122"/>
        <end position="143"/>
    </location>
</feature>
<comment type="caution">
    <text evidence="3">The sequence shown here is derived from an EMBL/GenBank/DDBJ whole genome shotgun (WGS) entry which is preliminary data.</text>
</comment>
<keyword evidence="4" id="KW-1185">Reference proteome</keyword>
<name>A0ABP8FP02_9BACT</name>
<sequence>MLHTQTLASLLKQYFYAQRVLPVPGLGTFRAGTGEKAEQDGAEMPVELSFTQDARTEADDALIRYIMEKTGKMRSLALADLQSFAGQAREMLNIRQPFDFEGIGTLYMDPRGLIHLREAPRTRETAAAPSSAHPLSRVKAHPAGKKRTGRNLLLALSFLFVVLALLAGFYFFRMQGIRKGPLPAPAAPQESALVKPQQPPATDSAAAATGLLQYEVVFETAGKSRALHRYEELKSWGHHIRLTTHDSVRYTLSVPFRTAPEDSSAMKDSIFIQYGRPVYIRLP</sequence>
<evidence type="ECO:0008006" key="5">
    <source>
        <dbReference type="Google" id="ProtNLM"/>
    </source>
</evidence>
<keyword evidence="2" id="KW-0472">Membrane</keyword>
<protein>
    <recommendedName>
        <fullName evidence="5">CCDC81-like prokaryotic HU domain-containing protein</fullName>
    </recommendedName>
</protein>
<evidence type="ECO:0000313" key="4">
    <source>
        <dbReference type="Proteomes" id="UP001501207"/>
    </source>
</evidence>